<organism evidence="2 3">
    <name type="scientific">Prunus armeniaca</name>
    <name type="common">Apricot</name>
    <name type="synonym">Armeniaca vulgaris</name>
    <dbReference type="NCBI Taxonomy" id="36596"/>
    <lineage>
        <taxon>Eukaryota</taxon>
        <taxon>Viridiplantae</taxon>
        <taxon>Streptophyta</taxon>
        <taxon>Embryophyta</taxon>
        <taxon>Tracheophyta</taxon>
        <taxon>Spermatophyta</taxon>
        <taxon>Magnoliopsida</taxon>
        <taxon>eudicotyledons</taxon>
        <taxon>Gunneridae</taxon>
        <taxon>Pentapetalae</taxon>
        <taxon>rosids</taxon>
        <taxon>fabids</taxon>
        <taxon>Rosales</taxon>
        <taxon>Rosaceae</taxon>
        <taxon>Amygdaloideae</taxon>
        <taxon>Amygdaleae</taxon>
        <taxon>Prunus</taxon>
    </lineage>
</organism>
<feature type="region of interest" description="Disordered" evidence="1">
    <location>
        <begin position="193"/>
        <end position="302"/>
    </location>
</feature>
<dbReference type="EMBL" id="CAEKDK010000001">
    <property type="protein sequence ID" value="CAB4263562.1"/>
    <property type="molecule type" value="Genomic_DNA"/>
</dbReference>
<feature type="compositionally biased region" description="Basic residues" evidence="1">
    <location>
        <begin position="264"/>
        <end position="273"/>
    </location>
</feature>
<proteinExistence type="predicted"/>
<accession>A0A6J5TJ70</accession>
<evidence type="ECO:0000313" key="2">
    <source>
        <dbReference type="EMBL" id="CAB4263562.1"/>
    </source>
</evidence>
<gene>
    <name evidence="2" type="ORF">CURHAP_LOCUS4050</name>
</gene>
<dbReference type="AlphaFoldDB" id="A0A6J5TJ70"/>
<protein>
    <submittedName>
        <fullName evidence="2">Uncharacterized protein</fullName>
    </submittedName>
</protein>
<feature type="compositionally biased region" description="Acidic residues" evidence="1">
    <location>
        <begin position="335"/>
        <end position="347"/>
    </location>
</feature>
<evidence type="ECO:0000256" key="1">
    <source>
        <dbReference type="SAM" id="MobiDB-lite"/>
    </source>
</evidence>
<feature type="compositionally biased region" description="Basic and acidic residues" evidence="1">
    <location>
        <begin position="400"/>
        <end position="412"/>
    </location>
</feature>
<dbReference type="Proteomes" id="UP000507222">
    <property type="component" value="Unassembled WGS sequence"/>
</dbReference>
<feature type="compositionally biased region" description="Low complexity" evidence="1">
    <location>
        <begin position="348"/>
        <end position="358"/>
    </location>
</feature>
<sequence>MSMFEIGLMVKELGYDGIVLYHYELPNSASVEKLMSDEDVLKMCECVPGVREINTFLTQLADDPYTFSNKHKQIELQMVEGSGVQKQRSVMIEDIGCADSIPLVPYNTKSNVEQPTNAKDKTVKIVEQEPVKDVGDFLEPEAPKNAKGKIVKIVEQELVEDVGDFLELEAPKNAKGKTVKIVDQELVEDVGDFLEPEAPKNAKGKTMAEEAKKGKGKIEVEAPKKGKAARSSKDKEVAEPEPPKNVRAIRSSKGKEVAEPVAPKRARATRSSKGKGVAMASATEGEDSDASLSDASSFVDSEYGGDNIEEIAKETIFLQQWITNHAPVEDTFQPLEDEEINEGEDGAVNEGGVVNDGEGPSGDQPLHAGPSGDHPSQTSQNEEQLSQTGQNREQPSQTTDFHHTNLQDTRLE</sequence>
<feature type="compositionally biased region" description="Basic and acidic residues" evidence="1">
    <location>
        <begin position="231"/>
        <end position="244"/>
    </location>
</feature>
<feature type="compositionally biased region" description="Basic and acidic residues" evidence="1">
    <location>
        <begin position="206"/>
        <end position="224"/>
    </location>
</feature>
<reference evidence="2 3" key="1">
    <citation type="submission" date="2020-05" db="EMBL/GenBank/DDBJ databases">
        <authorList>
            <person name="Campoy J."/>
            <person name="Schneeberger K."/>
            <person name="Spophaly S."/>
        </authorList>
    </citation>
    <scope>NUCLEOTIDE SEQUENCE [LARGE SCALE GENOMIC DNA]</scope>
    <source>
        <strain evidence="2">PruArmRojPasFocal</strain>
    </source>
</reference>
<name>A0A6J5TJ70_PRUAR</name>
<evidence type="ECO:0000313" key="3">
    <source>
        <dbReference type="Proteomes" id="UP000507222"/>
    </source>
</evidence>
<feature type="region of interest" description="Disordered" evidence="1">
    <location>
        <begin position="328"/>
        <end position="412"/>
    </location>
</feature>
<feature type="compositionally biased region" description="Low complexity" evidence="1">
    <location>
        <begin position="290"/>
        <end position="301"/>
    </location>
</feature>
<feature type="compositionally biased region" description="Polar residues" evidence="1">
    <location>
        <begin position="374"/>
        <end position="399"/>
    </location>
</feature>